<evidence type="ECO:0000313" key="6">
    <source>
        <dbReference type="Proteomes" id="UP000199518"/>
    </source>
</evidence>
<sequence length="532" mass="56699">MALPSHVASYALLFQLLCPLLGAVLLAGLSSNRRRFHIAVAIHGLLAVVGGLLWFAVISQALNGTGGGVEVAWPIPSWGTGSSLANRVVWQIDLMTAGFVALLPWVSLTASLFTEPVEARQQQISGNLLLVGALQFFAGGGDIGSCFAGLFASALLISLMIAWYGGEAKRSVAWMFLATQWIGGLLVMGGLGMLIAAASLIRSAPRGVPGDASAAIPELAKILQEAFERHSAARELWGEFRGLPMLFIVVGFLLMSGCFPVHAWLTRSLLAAPLAVRVWIAAWVKGVMLIGLKFISQLDAQTIADLQGWGWTVALLGGLFMAGLLLVQADFGRLLAAAIVWTQAVATISICGATRDFERLLVPLLLSQMAALILLTVALSILPARCRSIELGSYQGLWSRTGWIGPTLLVCLLLLTLTPASAGLFQAWLGFASLQGWEKGWGLAAWVLNILANGVALAGFVRIARQLVTGPLRLPEMSPGLRERVSSPPPEIDLTLSRAQRWLLCVWAFIGLATAFLYPLFLMLPGPLAAAE</sequence>
<dbReference type="InterPro" id="IPR001750">
    <property type="entry name" value="ND/Mrp_TM"/>
</dbReference>
<keyword evidence="3" id="KW-0472">Membrane</keyword>
<feature type="transmembrane region" description="Helical" evidence="3">
    <location>
        <begin position="403"/>
        <end position="429"/>
    </location>
</feature>
<feature type="transmembrane region" description="Helical" evidence="3">
    <location>
        <begin position="245"/>
        <end position="266"/>
    </location>
</feature>
<feature type="transmembrane region" description="Helical" evidence="3">
    <location>
        <begin position="334"/>
        <end position="355"/>
    </location>
</feature>
<feature type="transmembrane region" description="Helical" evidence="3">
    <location>
        <begin position="278"/>
        <end position="296"/>
    </location>
</feature>
<feature type="transmembrane region" description="Helical" evidence="3">
    <location>
        <begin position="36"/>
        <end position="57"/>
    </location>
</feature>
<feature type="transmembrane region" description="Helical" evidence="3">
    <location>
        <begin position="361"/>
        <end position="382"/>
    </location>
</feature>
<dbReference type="Proteomes" id="UP000199518">
    <property type="component" value="Unassembled WGS sequence"/>
</dbReference>
<keyword evidence="3" id="KW-1133">Transmembrane helix</keyword>
<protein>
    <submittedName>
        <fullName evidence="5">Formate hydrogenlyase subunit 3/Multisubunit Na+/H+ antiporter, MnhD subunit</fullName>
    </submittedName>
</protein>
<keyword evidence="5" id="KW-0456">Lyase</keyword>
<accession>A0A1I3AZF8</accession>
<dbReference type="GO" id="GO:0012505">
    <property type="term" value="C:endomembrane system"/>
    <property type="evidence" value="ECO:0007669"/>
    <property type="project" value="UniProtKB-SubCell"/>
</dbReference>
<evidence type="ECO:0000256" key="1">
    <source>
        <dbReference type="ARBA" id="ARBA00004127"/>
    </source>
</evidence>
<feature type="transmembrane region" description="Helical" evidence="3">
    <location>
        <begin position="147"/>
        <end position="165"/>
    </location>
</feature>
<dbReference type="RefSeq" id="WP_092046892.1">
    <property type="nucleotide sequence ID" value="NZ_FOQD01000001.1"/>
</dbReference>
<dbReference type="GO" id="GO:0016829">
    <property type="term" value="F:lyase activity"/>
    <property type="evidence" value="ECO:0007669"/>
    <property type="project" value="UniProtKB-KW"/>
</dbReference>
<dbReference type="EMBL" id="FOQD01000001">
    <property type="protein sequence ID" value="SFH54791.1"/>
    <property type="molecule type" value="Genomic_DNA"/>
</dbReference>
<comment type="subcellular location">
    <subcellularLocation>
        <location evidence="1">Endomembrane system</location>
        <topology evidence="1">Multi-pass membrane protein</topology>
    </subcellularLocation>
    <subcellularLocation>
        <location evidence="2">Membrane</location>
        <topology evidence="2">Multi-pass membrane protein</topology>
    </subcellularLocation>
</comment>
<feature type="transmembrane region" description="Helical" evidence="3">
    <location>
        <begin position="172"/>
        <end position="201"/>
    </location>
</feature>
<dbReference type="STRING" id="1576369.SAMN05421753_101112"/>
<organism evidence="5 6">
    <name type="scientific">Planctomicrobium piriforme</name>
    <dbReference type="NCBI Taxonomy" id="1576369"/>
    <lineage>
        <taxon>Bacteria</taxon>
        <taxon>Pseudomonadati</taxon>
        <taxon>Planctomycetota</taxon>
        <taxon>Planctomycetia</taxon>
        <taxon>Planctomycetales</taxon>
        <taxon>Planctomycetaceae</taxon>
        <taxon>Planctomicrobium</taxon>
    </lineage>
</organism>
<evidence type="ECO:0000256" key="3">
    <source>
        <dbReference type="SAM" id="Phobius"/>
    </source>
</evidence>
<feature type="domain" description="NADH:quinone oxidoreductase/Mrp antiporter transmembrane" evidence="4">
    <location>
        <begin position="243"/>
        <end position="447"/>
    </location>
</feature>
<feature type="transmembrane region" description="Helical" evidence="3">
    <location>
        <begin position="12"/>
        <end position="29"/>
    </location>
</feature>
<reference evidence="6" key="1">
    <citation type="submission" date="2016-10" db="EMBL/GenBank/DDBJ databases">
        <authorList>
            <person name="Varghese N."/>
            <person name="Submissions S."/>
        </authorList>
    </citation>
    <scope>NUCLEOTIDE SEQUENCE [LARGE SCALE GENOMIC DNA]</scope>
    <source>
        <strain evidence="6">DSM 26348</strain>
    </source>
</reference>
<gene>
    <name evidence="5" type="ORF">SAMN05421753_101112</name>
</gene>
<feature type="transmembrane region" description="Helical" evidence="3">
    <location>
        <begin position="441"/>
        <end position="464"/>
    </location>
</feature>
<feature type="transmembrane region" description="Helical" evidence="3">
    <location>
        <begin position="502"/>
        <end position="524"/>
    </location>
</feature>
<keyword evidence="6" id="KW-1185">Reference proteome</keyword>
<evidence type="ECO:0000313" key="5">
    <source>
        <dbReference type="EMBL" id="SFH54791.1"/>
    </source>
</evidence>
<name>A0A1I3AZF8_9PLAN</name>
<evidence type="ECO:0000259" key="4">
    <source>
        <dbReference type="Pfam" id="PF00361"/>
    </source>
</evidence>
<evidence type="ECO:0000256" key="2">
    <source>
        <dbReference type="RuleBase" id="RU000320"/>
    </source>
</evidence>
<dbReference type="AlphaFoldDB" id="A0A1I3AZF8"/>
<proteinExistence type="predicted"/>
<dbReference type="GO" id="GO:0016020">
    <property type="term" value="C:membrane"/>
    <property type="evidence" value="ECO:0007669"/>
    <property type="project" value="UniProtKB-SubCell"/>
</dbReference>
<keyword evidence="2 3" id="KW-0812">Transmembrane</keyword>
<dbReference type="Pfam" id="PF00361">
    <property type="entry name" value="Proton_antipo_M"/>
    <property type="match status" value="1"/>
</dbReference>
<feature type="transmembrane region" description="Helical" evidence="3">
    <location>
        <begin position="308"/>
        <end position="327"/>
    </location>
</feature>